<reference evidence="2" key="1">
    <citation type="submission" date="2018-06" db="EMBL/GenBank/DDBJ databases">
        <title>Genome assembly of Danube salmon.</title>
        <authorList>
            <person name="Macqueen D.J."/>
            <person name="Gundappa M.K."/>
        </authorList>
    </citation>
    <scope>NUCLEOTIDE SEQUENCE [LARGE SCALE GENOMIC DNA]</scope>
</reference>
<dbReference type="Proteomes" id="UP000314982">
    <property type="component" value="Unassembled WGS sequence"/>
</dbReference>
<proteinExistence type="predicted"/>
<reference evidence="1" key="2">
    <citation type="submission" date="2025-08" db="UniProtKB">
        <authorList>
            <consortium name="Ensembl"/>
        </authorList>
    </citation>
    <scope>IDENTIFICATION</scope>
</reference>
<protein>
    <recommendedName>
        <fullName evidence="3">START domain-containing protein</fullName>
    </recommendedName>
</protein>
<accession>A0A4W5R6K1</accession>
<dbReference type="STRING" id="62062.ENSHHUP00000084222"/>
<evidence type="ECO:0000313" key="2">
    <source>
        <dbReference type="Proteomes" id="UP000314982"/>
    </source>
</evidence>
<name>A0A4W5R6K1_9TELE</name>
<dbReference type="SUPFAM" id="SSF55961">
    <property type="entry name" value="Bet v1-like"/>
    <property type="match status" value="1"/>
</dbReference>
<keyword evidence="2" id="KW-1185">Reference proteome</keyword>
<dbReference type="AlphaFoldDB" id="A0A4W5R6K1"/>
<sequence length="100" mass="11305">MPVQIPDDADFTSFKEQCENHEGWTARYSKGSVTVWCRDEECKTIQKLKASVSLLQHPSGTLLDHSITHTAVVLFCPSPLRDPWTIPLPILQWFSSVLPP</sequence>
<dbReference type="Ensembl" id="ENSHHUT00000086861.1">
    <property type="protein sequence ID" value="ENSHHUP00000084222.1"/>
    <property type="gene ID" value="ENSHHUG00000048844.1"/>
</dbReference>
<evidence type="ECO:0008006" key="3">
    <source>
        <dbReference type="Google" id="ProtNLM"/>
    </source>
</evidence>
<evidence type="ECO:0000313" key="1">
    <source>
        <dbReference type="Ensembl" id="ENSHHUP00000084222.1"/>
    </source>
</evidence>
<organism evidence="1 2">
    <name type="scientific">Hucho hucho</name>
    <name type="common">huchen</name>
    <dbReference type="NCBI Taxonomy" id="62062"/>
    <lineage>
        <taxon>Eukaryota</taxon>
        <taxon>Metazoa</taxon>
        <taxon>Chordata</taxon>
        <taxon>Craniata</taxon>
        <taxon>Vertebrata</taxon>
        <taxon>Euteleostomi</taxon>
        <taxon>Actinopterygii</taxon>
        <taxon>Neopterygii</taxon>
        <taxon>Teleostei</taxon>
        <taxon>Protacanthopterygii</taxon>
        <taxon>Salmoniformes</taxon>
        <taxon>Salmonidae</taxon>
        <taxon>Salmoninae</taxon>
        <taxon>Hucho</taxon>
    </lineage>
</organism>
<reference evidence="1" key="3">
    <citation type="submission" date="2025-09" db="UniProtKB">
        <authorList>
            <consortium name="Ensembl"/>
        </authorList>
    </citation>
    <scope>IDENTIFICATION</scope>
</reference>